<dbReference type="Gene3D" id="3.30.565.10">
    <property type="entry name" value="Histidine kinase-like ATPase, C-terminal domain"/>
    <property type="match status" value="1"/>
</dbReference>
<dbReference type="SUPFAM" id="SSF55874">
    <property type="entry name" value="ATPase domain of HSP90 chaperone/DNA topoisomerase II/histidine kinase"/>
    <property type="match status" value="1"/>
</dbReference>
<feature type="compositionally biased region" description="Basic and acidic residues" evidence="1">
    <location>
        <begin position="50"/>
        <end position="76"/>
    </location>
</feature>
<organism evidence="2">
    <name type="scientific">Emiliania huxleyi</name>
    <name type="common">Coccolithophore</name>
    <name type="synonym">Pontosphaera huxleyi</name>
    <dbReference type="NCBI Taxonomy" id="2903"/>
    <lineage>
        <taxon>Eukaryota</taxon>
        <taxon>Haptista</taxon>
        <taxon>Haptophyta</taxon>
        <taxon>Prymnesiophyceae</taxon>
        <taxon>Isochrysidales</taxon>
        <taxon>Noelaerhabdaceae</taxon>
        <taxon>Emiliania</taxon>
    </lineage>
</organism>
<protein>
    <recommendedName>
        <fullName evidence="3">Histidine kinase/HSP90-like ATPase domain-containing protein</fullName>
    </recommendedName>
</protein>
<feature type="compositionally biased region" description="Pro residues" evidence="1">
    <location>
        <begin position="106"/>
        <end position="117"/>
    </location>
</feature>
<dbReference type="InterPro" id="IPR052957">
    <property type="entry name" value="Auxin_embryo_med"/>
</dbReference>
<dbReference type="PANTHER" id="PTHR32387">
    <property type="entry name" value="WU:FJ29H11"/>
    <property type="match status" value="1"/>
</dbReference>
<reference evidence="2" key="1">
    <citation type="submission" date="2021-01" db="EMBL/GenBank/DDBJ databases">
        <authorList>
            <person name="Corre E."/>
            <person name="Pelletier E."/>
            <person name="Niang G."/>
            <person name="Scheremetjew M."/>
            <person name="Finn R."/>
            <person name="Kale V."/>
            <person name="Holt S."/>
            <person name="Cochrane G."/>
            <person name="Meng A."/>
            <person name="Brown T."/>
            <person name="Cohen L."/>
        </authorList>
    </citation>
    <scope>NUCLEOTIDE SEQUENCE</scope>
    <source>
        <strain evidence="2">379</strain>
    </source>
</reference>
<sequence>MAGLLAAGTKAAHELAHTRTAEQARQRVQELEAELAAARQQTAAQARRAMRAEEALRDLQRARDPARTRASSHDTEVGALAAAAAATPAPEDAAAPAPSSSSAPSSSPPSSSPPSSSPPSSTCREVIESIRTARLGSSEELKALVGRALSALSRDLYSGAARLLAELVQNADDNQYSLRAPEVPTLAVVLHAGALSVFNNERGFSEAEVRALCDLGASTKSSAKPSARPRSGAIGRKGLGFKSVFCVSAAPCVLSNGFSFSLGGDERAGGAGEPYGGSEESPFSAIVPLWVEPAAVARRLLPSRCSSERRLFTAPAVNRRGGWRAPQTAGRPSSCLCARANRLLPWRRPRRRHCSSCDGCAELSSSGRERAAPSQE</sequence>
<evidence type="ECO:0000256" key="1">
    <source>
        <dbReference type="SAM" id="MobiDB-lite"/>
    </source>
</evidence>
<evidence type="ECO:0008006" key="3">
    <source>
        <dbReference type="Google" id="ProtNLM"/>
    </source>
</evidence>
<dbReference type="EMBL" id="HBIR01038882">
    <property type="protein sequence ID" value="CAE0570661.1"/>
    <property type="molecule type" value="Transcribed_RNA"/>
</dbReference>
<feature type="compositionally biased region" description="Basic and acidic residues" evidence="1">
    <location>
        <begin position="11"/>
        <end position="30"/>
    </location>
</feature>
<feature type="region of interest" description="Disordered" evidence="1">
    <location>
        <begin position="1"/>
        <end position="123"/>
    </location>
</feature>
<feature type="compositionally biased region" description="Low complexity" evidence="1">
    <location>
        <begin position="81"/>
        <end position="105"/>
    </location>
</feature>
<dbReference type="AlphaFoldDB" id="A0A7S3T150"/>
<dbReference type="InterPro" id="IPR036890">
    <property type="entry name" value="HATPase_C_sf"/>
</dbReference>
<accession>A0A7S3T150</accession>
<name>A0A7S3T150_EMIHU</name>
<gene>
    <name evidence="2" type="ORF">EHUX00137_LOCUS30316</name>
</gene>
<feature type="compositionally biased region" description="Low complexity" evidence="1">
    <location>
        <begin position="34"/>
        <end position="47"/>
    </location>
</feature>
<dbReference type="NCBIfam" id="NF047352">
    <property type="entry name" value="P_loop_sacsin"/>
    <property type="match status" value="1"/>
</dbReference>
<proteinExistence type="predicted"/>
<dbReference type="PANTHER" id="PTHR32387:SF0">
    <property type="entry name" value="PROTEIN NO VEIN"/>
    <property type="match status" value="1"/>
</dbReference>
<evidence type="ECO:0000313" key="2">
    <source>
        <dbReference type="EMBL" id="CAE0570661.1"/>
    </source>
</evidence>